<comment type="caution">
    <text evidence="1">The sequence shown here is derived from an EMBL/GenBank/DDBJ whole genome shotgun (WGS) entry which is preliminary data.</text>
</comment>
<dbReference type="AlphaFoldDB" id="A0AA88SFX7"/>
<reference evidence="1" key="1">
    <citation type="submission" date="2023-08" db="EMBL/GenBank/DDBJ databases">
        <title>Pelteobagrus vachellii genome.</title>
        <authorList>
            <person name="Liu H."/>
        </authorList>
    </citation>
    <scope>NUCLEOTIDE SEQUENCE</scope>
    <source>
        <strain evidence="1">PRFRI_2022a</strain>
        <tissue evidence="1">Muscle</tissue>
    </source>
</reference>
<evidence type="ECO:0000313" key="2">
    <source>
        <dbReference type="Proteomes" id="UP001187315"/>
    </source>
</evidence>
<dbReference type="EMBL" id="JAVHJS010000016">
    <property type="protein sequence ID" value="KAK2832324.1"/>
    <property type="molecule type" value="Genomic_DNA"/>
</dbReference>
<gene>
    <name evidence="1" type="ORF">Q7C36_015786</name>
</gene>
<accession>A0AA88SFX7</accession>
<name>A0AA88SFX7_TACVA</name>
<sequence length="110" mass="12679">MPYETWGESVFCDFCTALLSPRRKHARAFEPLRTWTCPSKDGQRLNIFSLRDRIWYGSCSLHKLSTLKLRQKCVEECNLHGALLWPLGAEKMRDIKGAGLCPYWQVSLCG</sequence>
<dbReference type="Proteomes" id="UP001187315">
    <property type="component" value="Unassembled WGS sequence"/>
</dbReference>
<proteinExistence type="predicted"/>
<keyword evidence="2" id="KW-1185">Reference proteome</keyword>
<protein>
    <submittedName>
        <fullName evidence="1">Uncharacterized protein</fullName>
    </submittedName>
</protein>
<evidence type="ECO:0000313" key="1">
    <source>
        <dbReference type="EMBL" id="KAK2832324.1"/>
    </source>
</evidence>
<organism evidence="1 2">
    <name type="scientific">Tachysurus vachellii</name>
    <name type="common">Darkbarbel catfish</name>
    <name type="synonym">Pelteobagrus vachellii</name>
    <dbReference type="NCBI Taxonomy" id="175792"/>
    <lineage>
        <taxon>Eukaryota</taxon>
        <taxon>Metazoa</taxon>
        <taxon>Chordata</taxon>
        <taxon>Craniata</taxon>
        <taxon>Vertebrata</taxon>
        <taxon>Euteleostomi</taxon>
        <taxon>Actinopterygii</taxon>
        <taxon>Neopterygii</taxon>
        <taxon>Teleostei</taxon>
        <taxon>Ostariophysi</taxon>
        <taxon>Siluriformes</taxon>
        <taxon>Bagridae</taxon>
        <taxon>Tachysurus</taxon>
    </lineage>
</organism>